<organism evidence="1 2">
    <name type="scientific">Fusarium oligoseptatum</name>
    <dbReference type="NCBI Taxonomy" id="2604345"/>
    <lineage>
        <taxon>Eukaryota</taxon>
        <taxon>Fungi</taxon>
        <taxon>Dikarya</taxon>
        <taxon>Ascomycota</taxon>
        <taxon>Pezizomycotina</taxon>
        <taxon>Sordariomycetes</taxon>
        <taxon>Hypocreomycetidae</taxon>
        <taxon>Hypocreales</taxon>
        <taxon>Nectriaceae</taxon>
        <taxon>Fusarium</taxon>
        <taxon>Fusarium solani species complex</taxon>
    </lineage>
</organism>
<dbReference type="STRING" id="1325735.A0A428UC29"/>
<evidence type="ECO:0008006" key="3">
    <source>
        <dbReference type="Google" id="ProtNLM"/>
    </source>
</evidence>
<dbReference type="AlphaFoldDB" id="A0A428UC29"/>
<proteinExistence type="predicted"/>
<dbReference type="PANTHER" id="PTHR16469:SF27">
    <property type="entry name" value="UBIQUITIN-ASSOCIATED AND SH3 DOMAIN-CONTAINING BA-RELATED"/>
    <property type="match status" value="1"/>
</dbReference>
<dbReference type="Gene3D" id="3.40.50.1240">
    <property type="entry name" value="Phosphoglycerate mutase-like"/>
    <property type="match status" value="1"/>
</dbReference>
<keyword evidence="2" id="KW-1185">Reference proteome</keyword>
<evidence type="ECO:0000313" key="1">
    <source>
        <dbReference type="EMBL" id="RSM11857.1"/>
    </source>
</evidence>
<dbReference type="SUPFAM" id="SSF53254">
    <property type="entry name" value="Phosphoglycerate mutase-like"/>
    <property type="match status" value="1"/>
</dbReference>
<dbReference type="EMBL" id="NKCK01000016">
    <property type="protein sequence ID" value="RSM11857.1"/>
    <property type="molecule type" value="Genomic_DNA"/>
</dbReference>
<evidence type="ECO:0000313" key="2">
    <source>
        <dbReference type="Proteomes" id="UP000287144"/>
    </source>
</evidence>
<sequence>MGRTPAYIFVVRHGNRLDAADKKWHLSSPTPYDPPLTYGGWLQSRQVGNQISSILEQAKIEHEACGSGSTKKKKTLQGGNPQLALLAMRSNFRRNQLWSRPDSSRLASSPFRHICFSSRPPKAL</sequence>
<dbReference type="InterPro" id="IPR051710">
    <property type="entry name" value="Phosphatase_SH3-domain"/>
</dbReference>
<gene>
    <name evidence="1" type="ORF">CEP52_002726</name>
</gene>
<reference evidence="1 2" key="1">
    <citation type="submission" date="2017-06" db="EMBL/GenBank/DDBJ databases">
        <title>Comparative genomic analysis of Ambrosia Fusariam Clade fungi.</title>
        <authorList>
            <person name="Stajich J.E."/>
            <person name="Carrillo J."/>
            <person name="Kijimoto T."/>
            <person name="Eskalen A."/>
            <person name="O'Donnell K."/>
            <person name="Kasson M."/>
        </authorList>
    </citation>
    <scope>NUCLEOTIDE SEQUENCE [LARGE SCALE GENOMIC DNA]</scope>
    <source>
        <strain evidence="1 2">NRRL62579</strain>
    </source>
</reference>
<comment type="caution">
    <text evidence="1">The sequence shown here is derived from an EMBL/GenBank/DDBJ whole genome shotgun (WGS) entry which is preliminary data.</text>
</comment>
<name>A0A428UC29_9HYPO</name>
<dbReference type="Proteomes" id="UP000287144">
    <property type="component" value="Unassembled WGS sequence"/>
</dbReference>
<accession>A0A428UC29</accession>
<dbReference type="InterPro" id="IPR029033">
    <property type="entry name" value="His_PPase_superfam"/>
</dbReference>
<protein>
    <recommendedName>
        <fullName evidence="3">Phosphoglycerate mutase</fullName>
    </recommendedName>
</protein>
<dbReference type="PANTHER" id="PTHR16469">
    <property type="entry name" value="UBIQUITIN-ASSOCIATED AND SH3 DOMAIN-CONTAINING BA-RELATED"/>
    <property type="match status" value="1"/>
</dbReference>